<feature type="signal peptide" evidence="2">
    <location>
        <begin position="1"/>
        <end position="21"/>
    </location>
</feature>
<feature type="region of interest" description="Disordered" evidence="1">
    <location>
        <begin position="121"/>
        <end position="149"/>
    </location>
</feature>
<protein>
    <submittedName>
        <fullName evidence="3">Leucine-rich repeat extensin-like protein 5</fullName>
    </submittedName>
</protein>
<feature type="compositionally biased region" description="Acidic residues" evidence="1">
    <location>
        <begin position="272"/>
        <end position="282"/>
    </location>
</feature>
<proteinExistence type="predicted"/>
<evidence type="ECO:0000256" key="2">
    <source>
        <dbReference type="SAM" id="SignalP"/>
    </source>
</evidence>
<name>A0A8T2KUJ6_ASTMX</name>
<reference evidence="3 4" key="1">
    <citation type="submission" date="2021-07" db="EMBL/GenBank/DDBJ databases">
        <authorList>
            <person name="Imarazene B."/>
            <person name="Zahm M."/>
            <person name="Klopp C."/>
            <person name="Cabau C."/>
            <person name="Beille S."/>
            <person name="Jouanno E."/>
            <person name="Castinel A."/>
            <person name="Lluch J."/>
            <person name="Gil L."/>
            <person name="Kuchtly C."/>
            <person name="Lopez Roques C."/>
            <person name="Donnadieu C."/>
            <person name="Parrinello H."/>
            <person name="Journot L."/>
            <person name="Du K."/>
            <person name="Schartl M."/>
            <person name="Retaux S."/>
            <person name="Guiguen Y."/>
        </authorList>
    </citation>
    <scope>NUCLEOTIDE SEQUENCE [LARGE SCALE GENOMIC DNA]</scope>
    <source>
        <strain evidence="3">Pach_M1</strain>
        <tissue evidence="3">Testis</tissue>
    </source>
</reference>
<feature type="region of interest" description="Disordered" evidence="1">
    <location>
        <begin position="248"/>
        <end position="300"/>
    </location>
</feature>
<evidence type="ECO:0000256" key="1">
    <source>
        <dbReference type="SAM" id="MobiDB-lite"/>
    </source>
</evidence>
<feature type="compositionally biased region" description="Pro residues" evidence="1">
    <location>
        <begin position="126"/>
        <end position="147"/>
    </location>
</feature>
<evidence type="ECO:0000313" key="4">
    <source>
        <dbReference type="Proteomes" id="UP000752171"/>
    </source>
</evidence>
<feature type="compositionally biased region" description="Pro residues" evidence="1">
    <location>
        <begin position="196"/>
        <end position="223"/>
    </location>
</feature>
<feature type="chain" id="PRO_5035770478" evidence="2">
    <location>
        <begin position="22"/>
        <end position="320"/>
    </location>
</feature>
<feature type="region of interest" description="Disordered" evidence="1">
    <location>
        <begin position="195"/>
        <end position="223"/>
    </location>
</feature>
<dbReference type="EMBL" id="JAICCE010000020">
    <property type="protein sequence ID" value="KAG9263178.1"/>
    <property type="molecule type" value="Genomic_DNA"/>
</dbReference>
<accession>A0A8T2KUJ6</accession>
<sequence length="320" mass="35496">MSLSMPVALSCILMLPTLLQAVSLTKLPDKAEVSGSSGNAVSIDAAQAHNFLTHSRPRREADPKWYRKDPDFQSYYRYYSSIGHMEGLYEVDKIRMLYQQMRHLENTYGPDASKYQTILGLHLPKNTPPPPTTKPTPPPTTPPPALPPLSQSDVTYLCNPKDPLCKPRIVYLPTGAVPVLCDPRYNPACKLTAAKEPPPAPAEPAAPAPPPAKKSNVPPAPPPLVFKEMEYDCDPYWDPDCLIDNPPRPVKVKGPVLAMPPKTPAAQKEGKVEEEEEEEEASKEESKGTAVGPNLYYDPYDYRRDLYDPYHYANPPANPQ</sequence>
<evidence type="ECO:0000313" key="3">
    <source>
        <dbReference type="EMBL" id="KAG9263178.1"/>
    </source>
</evidence>
<gene>
    <name evidence="3" type="ORF">AMEX_G23184</name>
</gene>
<comment type="caution">
    <text evidence="3">The sequence shown here is derived from an EMBL/GenBank/DDBJ whole genome shotgun (WGS) entry which is preliminary data.</text>
</comment>
<dbReference type="AlphaFoldDB" id="A0A8T2KUJ6"/>
<organism evidence="3 4">
    <name type="scientific">Astyanax mexicanus</name>
    <name type="common">Blind cave fish</name>
    <name type="synonym">Astyanax fasciatus mexicanus</name>
    <dbReference type="NCBI Taxonomy" id="7994"/>
    <lineage>
        <taxon>Eukaryota</taxon>
        <taxon>Metazoa</taxon>
        <taxon>Chordata</taxon>
        <taxon>Craniata</taxon>
        <taxon>Vertebrata</taxon>
        <taxon>Euteleostomi</taxon>
        <taxon>Actinopterygii</taxon>
        <taxon>Neopterygii</taxon>
        <taxon>Teleostei</taxon>
        <taxon>Ostariophysi</taxon>
        <taxon>Characiformes</taxon>
        <taxon>Characoidei</taxon>
        <taxon>Acestrorhamphidae</taxon>
        <taxon>Acestrorhamphinae</taxon>
        <taxon>Astyanax</taxon>
    </lineage>
</organism>
<dbReference type="Proteomes" id="UP000752171">
    <property type="component" value="Unassembled WGS sequence"/>
</dbReference>
<keyword evidence="2" id="KW-0732">Signal</keyword>